<dbReference type="SUPFAM" id="SSF69572">
    <property type="entry name" value="Activating enzymes of the ubiquitin-like proteins"/>
    <property type="match status" value="1"/>
</dbReference>
<accession>A0A645APG4</accession>
<proteinExistence type="predicted"/>
<gene>
    <name evidence="2" type="primary">moeB_5</name>
    <name evidence="2" type="ORF">SDC9_101437</name>
</gene>
<dbReference type="Pfam" id="PF00899">
    <property type="entry name" value="ThiF"/>
    <property type="match status" value="1"/>
</dbReference>
<dbReference type="GO" id="GO:0061605">
    <property type="term" value="F:molybdopterin-synthase adenylyltransferase activity"/>
    <property type="evidence" value="ECO:0007669"/>
    <property type="project" value="UniProtKB-EC"/>
</dbReference>
<sequence>MQNFKKIKENLKTKIVGIAGAGGLGSNCAASLARTGVGKLIIADFDVVSEANLNRQFYFYDQIGMPKVEALKENIDRINSGTILQIHKTKVDESNIALLFASCDVVVEAFDDAFQKKLLIEFMLANMPDKPLVIGSGMAGWGNSGAIKVERYNNLYVCGDTSSEVSEGNPPLAPRVQIVSNMQANAVLEILLNND</sequence>
<organism evidence="2">
    <name type="scientific">bioreactor metagenome</name>
    <dbReference type="NCBI Taxonomy" id="1076179"/>
    <lineage>
        <taxon>unclassified sequences</taxon>
        <taxon>metagenomes</taxon>
        <taxon>ecological metagenomes</taxon>
    </lineage>
</organism>
<dbReference type="InterPro" id="IPR012729">
    <property type="entry name" value="ThiF_fam2"/>
</dbReference>
<dbReference type="GO" id="GO:0061503">
    <property type="term" value="F:tRNA threonylcarbamoyladenosine dehydratase"/>
    <property type="evidence" value="ECO:0007669"/>
    <property type="project" value="TreeGrafter"/>
</dbReference>
<protein>
    <submittedName>
        <fullName evidence="2">Molybdopterin-synthase adenylyltransferase</fullName>
        <ecNumber evidence="2">2.7.7.80</ecNumber>
    </submittedName>
</protein>
<dbReference type="PANTHER" id="PTHR43267">
    <property type="entry name" value="TRNA THREONYLCARBAMOYLADENOSINE DEHYDRATASE"/>
    <property type="match status" value="1"/>
</dbReference>
<dbReference type="InterPro" id="IPR035985">
    <property type="entry name" value="Ubiquitin-activating_enz"/>
</dbReference>
<dbReference type="AlphaFoldDB" id="A0A645APG4"/>
<keyword evidence="2" id="KW-0808">Transferase</keyword>
<name>A0A645APG4_9ZZZZ</name>
<dbReference type="InterPro" id="IPR000594">
    <property type="entry name" value="ThiF_NAD_FAD-bd"/>
</dbReference>
<comment type="caution">
    <text evidence="2">The sequence shown here is derived from an EMBL/GenBank/DDBJ whole genome shotgun (WGS) entry which is preliminary data.</text>
</comment>
<dbReference type="NCBIfam" id="TIGR02354">
    <property type="entry name" value="thiF_fam2"/>
    <property type="match status" value="1"/>
</dbReference>
<evidence type="ECO:0000259" key="1">
    <source>
        <dbReference type="Pfam" id="PF00899"/>
    </source>
</evidence>
<dbReference type="InterPro" id="IPR045886">
    <property type="entry name" value="ThiF/MoeB/HesA"/>
</dbReference>
<dbReference type="NCBIfam" id="NF006395">
    <property type="entry name" value="PRK08644.1"/>
    <property type="match status" value="1"/>
</dbReference>
<dbReference type="GO" id="GO:0008641">
    <property type="term" value="F:ubiquitin-like modifier activating enzyme activity"/>
    <property type="evidence" value="ECO:0007669"/>
    <property type="project" value="InterPro"/>
</dbReference>
<dbReference type="Gene3D" id="3.40.50.720">
    <property type="entry name" value="NAD(P)-binding Rossmann-like Domain"/>
    <property type="match status" value="1"/>
</dbReference>
<dbReference type="PANTHER" id="PTHR43267:SF3">
    <property type="entry name" value="THIF PROTEIN"/>
    <property type="match status" value="1"/>
</dbReference>
<feature type="domain" description="THIF-type NAD/FAD binding fold" evidence="1">
    <location>
        <begin position="9"/>
        <end position="193"/>
    </location>
</feature>
<keyword evidence="2" id="KW-0548">Nucleotidyltransferase</keyword>
<reference evidence="2" key="1">
    <citation type="submission" date="2019-08" db="EMBL/GenBank/DDBJ databases">
        <authorList>
            <person name="Kucharzyk K."/>
            <person name="Murdoch R.W."/>
            <person name="Higgins S."/>
            <person name="Loffler F."/>
        </authorList>
    </citation>
    <scope>NUCLEOTIDE SEQUENCE</scope>
</reference>
<dbReference type="EC" id="2.7.7.80" evidence="2"/>
<evidence type="ECO:0000313" key="2">
    <source>
        <dbReference type="EMBL" id="MPM54658.1"/>
    </source>
</evidence>
<dbReference type="GO" id="GO:0061504">
    <property type="term" value="P:cyclic threonylcarbamoyladenosine biosynthetic process"/>
    <property type="evidence" value="ECO:0007669"/>
    <property type="project" value="TreeGrafter"/>
</dbReference>
<dbReference type="EMBL" id="VSSQ01014905">
    <property type="protein sequence ID" value="MPM54658.1"/>
    <property type="molecule type" value="Genomic_DNA"/>
</dbReference>